<keyword evidence="8 12" id="KW-0805">Transcription regulation</keyword>
<keyword evidence="5 11" id="KW-0863">Zinc-finger</keyword>
<comment type="subunit">
    <text evidence="12">Interacts with H3K4me3 and to a lesser extent with H3K4me2.</text>
</comment>
<dbReference type="Proteomes" id="UP000251960">
    <property type="component" value="Chromosome 10"/>
</dbReference>
<dbReference type="ExpressionAtlas" id="A0A3L6GE53">
    <property type="expression patterns" value="baseline"/>
</dbReference>
<dbReference type="Pfam" id="PF12165">
    <property type="entry name" value="Alfin"/>
    <property type="match status" value="1"/>
</dbReference>
<organism evidence="15">
    <name type="scientific">Zea mays</name>
    <name type="common">Maize</name>
    <dbReference type="NCBI Taxonomy" id="4577"/>
    <lineage>
        <taxon>Eukaryota</taxon>
        <taxon>Viridiplantae</taxon>
        <taxon>Streptophyta</taxon>
        <taxon>Embryophyta</taxon>
        <taxon>Tracheophyta</taxon>
        <taxon>Spermatophyta</taxon>
        <taxon>Magnoliopsida</taxon>
        <taxon>Liliopsida</taxon>
        <taxon>Poales</taxon>
        <taxon>Poaceae</taxon>
        <taxon>PACMAD clade</taxon>
        <taxon>Panicoideae</taxon>
        <taxon>Andropogonodae</taxon>
        <taxon>Andropogoneae</taxon>
        <taxon>Tripsacinae</taxon>
        <taxon>Zea</taxon>
    </lineage>
</organism>
<dbReference type="EMBL" id="NCVQ01000002">
    <property type="protein sequence ID" value="PWZ45405.1"/>
    <property type="molecule type" value="Genomic_DNA"/>
</dbReference>
<evidence type="ECO:0000256" key="8">
    <source>
        <dbReference type="ARBA" id="ARBA00023015"/>
    </source>
</evidence>
<dbReference type="GO" id="GO:0008270">
    <property type="term" value="F:zinc ion binding"/>
    <property type="evidence" value="ECO:0007669"/>
    <property type="project" value="UniProtKB-KW"/>
</dbReference>
<keyword evidence="9 12" id="KW-0804">Transcription</keyword>
<dbReference type="PROSITE" id="PS50016">
    <property type="entry name" value="ZF_PHD_2"/>
    <property type="match status" value="2"/>
</dbReference>
<dbReference type="SUPFAM" id="SSF57903">
    <property type="entry name" value="FYVE/PHD zinc finger"/>
    <property type="match status" value="2"/>
</dbReference>
<evidence type="ECO:0000256" key="7">
    <source>
        <dbReference type="ARBA" id="ARBA00022853"/>
    </source>
</evidence>
<dbReference type="AlphaFoldDB" id="A0A3L6GE53"/>
<dbReference type="SMART" id="SM00249">
    <property type="entry name" value="PHD"/>
    <property type="match status" value="2"/>
</dbReference>
<dbReference type="InterPro" id="IPR011011">
    <property type="entry name" value="Znf_FYVE_PHD"/>
</dbReference>
<dbReference type="InterPro" id="IPR019787">
    <property type="entry name" value="Znf_PHD-finger"/>
</dbReference>
<evidence type="ECO:0000256" key="11">
    <source>
        <dbReference type="PROSITE-ProRule" id="PRU00146"/>
    </source>
</evidence>
<comment type="domain">
    <text evidence="12">The PHD-type zinc finger mediates the binding to H3K4me3.</text>
</comment>
<dbReference type="GO" id="GO:0042393">
    <property type="term" value="F:histone binding"/>
    <property type="evidence" value="ECO:0007669"/>
    <property type="project" value="UniProtKB-UniRule"/>
</dbReference>
<feature type="compositionally biased region" description="Basic and acidic residues" evidence="13">
    <location>
        <begin position="162"/>
        <end position="171"/>
    </location>
</feature>
<keyword evidence="10 12" id="KW-0539">Nucleus</keyword>
<sequence length="365" mass="40761">MDRHGSARLATPEDVFTDFRARRDGILKALTTDVEKFYKLCDPEIPPELPEPAEGINITRDSMPKEDWLSFVAVRSDAWLVAVAFHFGALHGFDKDARRQLHIMINNHPTVYEVVIGSGEKQPKAHNTNYETKSSSIKVYSDDASLPSKEPSSSSKLAEQPLPKKERQIIKEDGGDKDEAFLCGTCGGMYSENGVFWIGCDICDKWYHGDCVRITPAEAKHIDQYSCPACSNKRNIERRLHMMINNHATVSEVVTGSGEKQPKACNTNYETKSSSIKEPGSSSRLAEQPLPKKERQIIKEDGGGKDQAFLCGTCGGMYSENGVFWIGCDICDKWYHGDCVRITPVEAKHIDQYSCPACSNKRSRE</sequence>
<keyword evidence="4 12" id="KW-0479">Metal-binding</keyword>
<dbReference type="Pfam" id="PF00628">
    <property type="entry name" value="PHD"/>
    <property type="match status" value="2"/>
</dbReference>
<dbReference type="FunFam" id="3.30.40.10:FF:000306">
    <property type="entry name" value="PHD finger alfin-like protein"/>
    <property type="match status" value="1"/>
</dbReference>
<feature type="compositionally biased region" description="Low complexity" evidence="13">
    <location>
        <begin position="273"/>
        <end position="283"/>
    </location>
</feature>
<dbReference type="InterPro" id="IPR013083">
    <property type="entry name" value="Znf_RING/FYVE/PHD"/>
</dbReference>
<dbReference type="GO" id="GO:0006355">
    <property type="term" value="P:regulation of DNA-templated transcription"/>
    <property type="evidence" value="ECO:0007669"/>
    <property type="project" value="UniProtKB-UniRule"/>
</dbReference>
<reference evidence="15" key="1">
    <citation type="journal article" date="2018" name="Nat. Genet.">
        <title>Extensive intraspecific gene order and gene structural variations between Mo17 and other maize genomes.</title>
        <authorList>
            <person name="Sun S."/>
            <person name="Zhou Y."/>
            <person name="Chen J."/>
            <person name="Shi J."/>
            <person name="Zhao H."/>
            <person name="Zhao H."/>
            <person name="Song W."/>
            <person name="Zhang M."/>
            <person name="Cui Y."/>
            <person name="Dong X."/>
            <person name="Liu H."/>
            <person name="Ma X."/>
            <person name="Jiao Y."/>
            <person name="Wang B."/>
            <person name="Wei X."/>
            <person name="Stein J.C."/>
            <person name="Glaubitz J.C."/>
            <person name="Lu F."/>
            <person name="Yu G."/>
            <person name="Liang C."/>
            <person name="Fengler K."/>
            <person name="Li B."/>
            <person name="Rafalski A."/>
            <person name="Schnable P.S."/>
            <person name="Ware D.H."/>
            <person name="Buckler E.S."/>
            <person name="Lai J."/>
        </authorList>
    </citation>
    <scope>NUCLEOTIDE SEQUENCE [LARGE SCALE GENOMIC DNA]</scope>
    <source>
        <tissue evidence="15">Seedling</tissue>
    </source>
</reference>
<dbReference type="InterPro" id="IPR001965">
    <property type="entry name" value="Znf_PHD"/>
</dbReference>
<comment type="function">
    <text evidence="1 12">Histone-binding component that specifically recognizes H3 tails trimethylated on 'Lys-4' (H3K4me3), which mark transcription start sites of virtually all active genes.</text>
</comment>
<evidence type="ECO:0000256" key="10">
    <source>
        <dbReference type="ARBA" id="ARBA00023242"/>
    </source>
</evidence>
<dbReference type="Gene3D" id="3.30.40.10">
    <property type="entry name" value="Zinc/RING finger domain, C3HC4 (zinc finger)"/>
    <property type="match status" value="2"/>
</dbReference>
<evidence type="ECO:0000256" key="1">
    <source>
        <dbReference type="ARBA" id="ARBA00002232"/>
    </source>
</evidence>
<gene>
    <name evidence="15" type="primary">OsI_07694_1</name>
    <name evidence="15" type="ORF">Zm00014a_012523</name>
</gene>
<evidence type="ECO:0000313" key="15">
    <source>
        <dbReference type="EMBL" id="PWZ45405.1"/>
    </source>
</evidence>
<dbReference type="GO" id="GO:0005634">
    <property type="term" value="C:nucleus"/>
    <property type="evidence" value="ECO:0007669"/>
    <property type="project" value="UniProtKB-SubCell"/>
</dbReference>
<feature type="region of interest" description="Disordered" evidence="13">
    <location>
        <begin position="141"/>
        <end position="171"/>
    </location>
</feature>
<evidence type="ECO:0000256" key="2">
    <source>
        <dbReference type="ARBA" id="ARBA00004123"/>
    </source>
</evidence>
<name>A0A3L6GE53_MAIZE</name>
<comment type="caution">
    <text evidence="15">The sequence shown here is derived from an EMBL/GenBank/DDBJ whole genome shotgun (WGS) entry which is preliminary data.</text>
</comment>
<accession>A0A3L6GE53</accession>
<feature type="compositionally biased region" description="Low complexity" evidence="13">
    <location>
        <begin position="144"/>
        <end position="159"/>
    </location>
</feature>
<dbReference type="GO" id="GO:0006325">
    <property type="term" value="P:chromatin organization"/>
    <property type="evidence" value="ECO:0007669"/>
    <property type="project" value="UniProtKB-UniRule"/>
</dbReference>
<evidence type="ECO:0000259" key="14">
    <source>
        <dbReference type="PROSITE" id="PS50016"/>
    </source>
</evidence>
<dbReference type="InterPro" id="IPR021998">
    <property type="entry name" value="Alfin_N"/>
</dbReference>
<evidence type="ECO:0000256" key="9">
    <source>
        <dbReference type="ARBA" id="ARBA00023163"/>
    </source>
</evidence>
<dbReference type="PROSITE" id="PS01359">
    <property type="entry name" value="ZF_PHD_1"/>
    <property type="match status" value="2"/>
</dbReference>
<feature type="domain" description="PHD-type" evidence="14">
    <location>
        <begin position="180"/>
        <end position="233"/>
    </location>
</feature>
<dbReference type="CDD" id="cd15613">
    <property type="entry name" value="PHD_AL_plant"/>
    <property type="match status" value="2"/>
</dbReference>
<comment type="subcellular location">
    <subcellularLocation>
        <location evidence="2 12">Nucleus</location>
    </subcellularLocation>
</comment>
<evidence type="ECO:0000256" key="13">
    <source>
        <dbReference type="SAM" id="MobiDB-lite"/>
    </source>
</evidence>
<evidence type="ECO:0000256" key="3">
    <source>
        <dbReference type="ARBA" id="ARBA00010445"/>
    </source>
</evidence>
<keyword evidence="7 12" id="KW-0156">Chromatin regulator</keyword>
<evidence type="ECO:0000256" key="4">
    <source>
        <dbReference type="ARBA" id="ARBA00022723"/>
    </source>
</evidence>
<evidence type="ECO:0000256" key="12">
    <source>
        <dbReference type="RuleBase" id="RU369089"/>
    </source>
</evidence>
<dbReference type="PANTHER" id="PTHR12321:SF115">
    <property type="entry name" value="PHD FINGER PROTEIN ALFIN-LIKE"/>
    <property type="match status" value="1"/>
</dbReference>
<feature type="region of interest" description="Disordered" evidence="13">
    <location>
        <begin position="270"/>
        <end position="291"/>
    </location>
</feature>
<keyword evidence="6 12" id="KW-0862">Zinc</keyword>
<proteinExistence type="inferred from homology"/>
<evidence type="ECO:0000256" key="6">
    <source>
        <dbReference type="ARBA" id="ARBA00022833"/>
    </source>
</evidence>
<dbReference type="PANTHER" id="PTHR12321">
    <property type="entry name" value="CPG BINDING PROTEIN"/>
    <property type="match status" value="1"/>
</dbReference>
<dbReference type="InterPro" id="IPR044104">
    <property type="entry name" value="PHD_AL_plant"/>
</dbReference>
<comment type="similarity">
    <text evidence="3 12">Belongs to the Alfin family.</text>
</comment>
<dbReference type="InterPro" id="IPR019786">
    <property type="entry name" value="Zinc_finger_PHD-type_CS"/>
</dbReference>
<protein>
    <recommendedName>
        <fullName evidence="12">PHD finger protein ALFIN-LIKE</fullName>
    </recommendedName>
</protein>
<evidence type="ECO:0000256" key="5">
    <source>
        <dbReference type="ARBA" id="ARBA00022771"/>
    </source>
</evidence>
<dbReference type="InterPro" id="IPR045104">
    <property type="entry name" value="Alfin"/>
</dbReference>
<feature type="domain" description="PHD-type" evidence="14">
    <location>
        <begin position="308"/>
        <end position="361"/>
    </location>
</feature>